<evidence type="ECO:0000313" key="3">
    <source>
        <dbReference type="Proteomes" id="UP000483820"/>
    </source>
</evidence>
<dbReference type="CTD" id="9803911"/>
<dbReference type="GO" id="GO:0045087">
    <property type="term" value="P:innate immune response"/>
    <property type="evidence" value="ECO:0007669"/>
    <property type="project" value="TreeGrafter"/>
</dbReference>
<evidence type="ECO:0000313" key="2">
    <source>
        <dbReference type="EMBL" id="KAF1755236.1"/>
    </source>
</evidence>
<dbReference type="RefSeq" id="XP_053583414.1">
    <property type="nucleotide sequence ID" value="XM_053734501.1"/>
</dbReference>
<organism evidence="2 3">
    <name type="scientific">Caenorhabditis remanei</name>
    <name type="common">Caenorhabditis vulgaris</name>
    <dbReference type="NCBI Taxonomy" id="31234"/>
    <lineage>
        <taxon>Eukaryota</taxon>
        <taxon>Metazoa</taxon>
        <taxon>Ecdysozoa</taxon>
        <taxon>Nematoda</taxon>
        <taxon>Chromadorea</taxon>
        <taxon>Rhabditida</taxon>
        <taxon>Rhabditina</taxon>
        <taxon>Rhabditomorpha</taxon>
        <taxon>Rhabditoidea</taxon>
        <taxon>Rhabditidae</taxon>
        <taxon>Peloderinae</taxon>
        <taxon>Caenorhabditis</taxon>
    </lineage>
</organism>
<dbReference type="EMBL" id="WUAV01000005">
    <property type="protein sequence ID" value="KAF1755236.1"/>
    <property type="molecule type" value="Genomic_DNA"/>
</dbReference>
<protein>
    <recommendedName>
        <fullName evidence="1">F-box domain-containing protein</fullName>
    </recommendedName>
</protein>
<sequence length="299" mass="34876">MELLDLPDDMLSEISEKLDLRGVSNFRKVHPRLRKLPTITNNFLEISIIKEDDSISVNFESDWERQGILYKKTGDGCLVNQKTLVGEDFLEIALQDFAISLRYQKGKLREFVVEDDDNNEVVKKVSTILKSRVKPLATKNFVLRVPNSNEVSNFLPYLDATSLRDICLNCKERDIPLRFEEFEHLEQWKTAEHFCCTVYLGDSEVLSRLIHLDTVDVHVHNLYMKDLLPLRDVILNDVSKFSIFTVNYTNFAEEEEFVNLVKMEKDKWPTVCFTHRERLETTEPSPQKFQAVSLQQDLL</sequence>
<dbReference type="PANTHER" id="PTHR23015:SF4">
    <property type="entry name" value="DUF38 DOMAIN-CONTAINING PROTEIN-RELATED"/>
    <property type="match status" value="1"/>
</dbReference>
<comment type="caution">
    <text evidence="2">The sequence shown here is derived from an EMBL/GenBank/DDBJ whole genome shotgun (WGS) entry which is preliminary data.</text>
</comment>
<dbReference type="Pfam" id="PF00646">
    <property type="entry name" value="F-box"/>
    <property type="match status" value="1"/>
</dbReference>
<dbReference type="Proteomes" id="UP000483820">
    <property type="component" value="Chromosome V"/>
</dbReference>
<reference evidence="2 3" key="1">
    <citation type="submission" date="2019-12" db="EMBL/GenBank/DDBJ databases">
        <title>Chromosome-level assembly of the Caenorhabditis remanei genome.</title>
        <authorList>
            <person name="Teterina A.A."/>
            <person name="Willis J.H."/>
            <person name="Phillips P.C."/>
        </authorList>
    </citation>
    <scope>NUCLEOTIDE SEQUENCE [LARGE SCALE GENOMIC DNA]</scope>
    <source>
        <strain evidence="2 3">PX506</strain>
        <tissue evidence="2">Whole organism</tissue>
    </source>
</reference>
<evidence type="ECO:0000259" key="1">
    <source>
        <dbReference type="PROSITE" id="PS50181"/>
    </source>
</evidence>
<gene>
    <name evidence="2" type="ORF">GCK72_021805</name>
</gene>
<dbReference type="InterPro" id="IPR002900">
    <property type="entry name" value="DUF38/FTH_CAE_spp"/>
</dbReference>
<accession>A0A6A5GKU5</accession>
<dbReference type="KEGG" id="crq:GCK72_021805"/>
<dbReference type="GeneID" id="9803911"/>
<dbReference type="Pfam" id="PF01827">
    <property type="entry name" value="FTH"/>
    <property type="match status" value="1"/>
</dbReference>
<dbReference type="AlphaFoldDB" id="A0A6A5GKU5"/>
<dbReference type="PANTHER" id="PTHR23015">
    <property type="entry name" value="UNCHARACTERIZED C.ELEGANS PROTEIN"/>
    <property type="match status" value="1"/>
</dbReference>
<name>A0A6A5GKU5_CAERE</name>
<proteinExistence type="predicted"/>
<dbReference type="InterPro" id="IPR040161">
    <property type="entry name" value="FB224"/>
</dbReference>
<feature type="domain" description="F-box" evidence="1">
    <location>
        <begin position="1"/>
        <end position="46"/>
    </location>
</feature>
<dbReference type="PROSITE" id="PS50181">
    <property type="entry name" value="FBOX"/>
    <property type="match status" value="1"/>
</dbReference>
<dbReference type="InterPro" id="IPR001810">
    <property type="entry name" value="F-box_dom"/>
</dbReference>